<dbReference type="OrthoDB" id="2270193at2759"/>
<evidence type="ECO:0000313" key="5">
    <source>
        <dbReference type="EMBL" id="CAH2211040.1"/>
    </source>
</evidence>
<organism evidence="5 6">
    <name type="scientific">Pararge aegeria aegeria</name>
    <dbReference type="NCBI Taxonomy" id="348720"/>
    <lineage>
        <taxon>Eukaryota</taxon>
        <taxon>Metazoa</taxon>
        <taxon>Ecdysozoa</taxon>
        <taxon>Arthropoda</taxon>
        <taxon>Hexapoda</taxon>
        <taxon>Insecta</taxon>
        <taxon>Pterygota</taxon>
        <taxon>Neoptera</taxon>
        <taxon>Endopterygota</taxon>
        <taxon>Lepidoptera</taxon>
        <taxon>Glossata</taxon>
        <taxon>Ditrysia</taxon>
        <taxon>Papilionoidea</taxon>
        <taxon>Nymphalidae</taxon>
        <taxon>Satyrinae</taxon>
        <taxon>Satyrini</taxon>
        <taxon>Parargina</taxon>
        <taxon>Pararge</taxon>
    </lineage>
</organism>
<dbReference type="PANTHER" id="PTHR14140">
    <property type="entry name" value="E3 UBIQUITIN-PROTEIN LIGASE UHRF-RELATED"/>
    <property type="match status" value="1"/>
</dbReference>
<protein>
    <submittedName>
        <fullName evidence="5">Jg21445 protein</fullName>
    </submittedName>
</protein>
<dbReference type="GO" id="GO:0061630">
    <property type="term" value="F:ubiquitin protein ligase activity"/>
    <property type="evidence" value="ECO:0007669"/>
    <property type="project" value="TreeGrafter"/>
</dbReference>
<feature type="non-terminal residue" evidence="5">
    <location>
        <position position="1"/>
    </location>
</feature>
<feature type="region of interest" description="Disordered" evidence="3">
    <location>
        <begin position="1"/>
        <end position="34"/>
    </location>
</feature>
<dbReference type="AlphaFoldDB" id="A0A8S4QLT8"/>
<dbReference type="EMBL" id="CAKXAJ010008995">
    <property type="protein sequence ID" value="CAH2211040.1"/>
    <property type="molecule type" value="Genomic_DNA"/>
</dbReference>
<name>A0A8S4QLT8_9NEOP</name>
<dbReference type="Proteomes" id="UP000838756">
    <property type="component" value="Unassembled WGS sequence"/>
</dbReference>
<sequence length="92" mass="10225">GYEDDVDNGNEFTYTGSGGRDLSGNKRTAEQSCDQKFTRENRALARNCAAKSVSEDGGDAGAKWREGKPVRVMRSYKMRKAFPKYAPLEGIR</sequence>
<evidence type="ECO:0000256" key="1">
    <source>
        <dbReference type="ARBA" id="ARBA00023242"/>
    </source>
</evidence>
<dbReference type="InterPro" id="IPR015947">
    <property type="entry name" value="PUA-like_sf"/>
</dbReference>
<proteinExistence type="predicted"/>
<comment type="subcellular location">
    <subcellularLocation>
        <location evidence="2">Nucleus</location>
    </subcellularLocation>
</comment>
<dbReference type="GO" id="GO:0016567">
    <property type="term" value="P:protein ubiquitination"/>
    <property type="evidence" value="ECO:0007669"/>
    <property type="project" value="TreeGrafter"/>
</dbReference>
<dbReference type="PROSITE" id="PS51015">
    <property type="entry name" value="YDG"/>
    <property type="match status" value="1"/>
</dbReference>
<comment type="caution">
    <text evidence="5">The sequence shown here is derived from an EMBL/GenBank/DDBJ whole genome shotgun (WGS) entry which is preliminary data.</text>
</comment>
<evidence type="ECO:0000313" key="6">
    <source>
        <dbReference type="Proteomes" id="UP000838756"/>
    </source>
</evidence>
<dbReference type="GO" id="GO:0044027">
    <property type="term" value="P:negative regulation of gene expression via chromosomal CpG island methylation"/>
    <property type="evidence" value="ECO:0007669"/>
    <property type="project" value="TreeGrafter"/>
</dbReference>
<dbReference type="InterPro" id="IPR003105">
    <property type="entry name" value="SRA_YDG"/>
</dbReference>
<keyword evidence="6" id="KW-1185">Reference proteome</keyword>
<gene>
    <name evidence="5" type="primary">jg21445</name>
    <name evidence="5" type="ORF">PAEG_LOCUS2886</name>
</gene>
<dbReference type="InterPro" id="IPR045134">
    <property type="entry name" value="UHRF1/2-like"/>
</dbReference>
<dbReference type="Gene3D" id="2.30.280.10">
    <property type="entry name" value="SRA-YDG"/>
    <property type="match status" value="1"/>
</dbReference>
<feature type="non-terminal residue" evidence="5">
    <location>
        <position position="92"/>
    </location>
</feature>
<dbReference type="PANTHER" id="PTHR14140:SF45">
    <property type="entry name" value="RING-TYPE E3 UBIQUITIN TRANSFERASE"/>
    <property type="match status" value="1"/>
</dbReference>
<dbReference type="GO" id="GO:0005634">
    <property type="term" value="C:nucleus"/>
    <property type="evidence" value="ECO:0007669"/>
    <property type="project" value="UniProtKB-SubCell"/>
</dbReference>
<dbReference type="InterPro" id="IPR036987">
    <property type="entry name" value="SRA-YDG_sf"/>
</dbReference>
<dbReference type="SMART" id="SM00466">
    <property type="entry name" value="SRA"/>
    <property type="match status" value="1"/>
</dbReference>
<evidence type="ECO:0000256" key="2">
    <source>
        <dbReference type="PROSITE-ProRule" id="PRU00358"/>
    </source>
</evidence>
<accession>A0A8S4QLT8</accession>
<keyword evidence="1 2" id="KW-0539">Nucleus</keyword>
<reference evidence="5" key="1">
    <citation type="submission" date="2022-03" db="EMBL/GenBank/DDBJ databases">
        <authorList>
            <person name="Lindestad O."/>
        </authorList>
    </citation>
    <scope>NUCLEOTIDE SEQUENCE</scope>
</reference>
<evidence type="ECO:0000256" key="3">
    <source>
        <dbReference type="SAM" id="MobiDB-lite"/>
    </source>
</evidence>
<dbReference type="SUPFAM" id="SSF88697">
    <property type="entry name" value="PUA domain-like"/>
    <property type="match status" value="1"/>
</dbReference>
<dbReference type="Pfam" id="PF02182">
    <property type="entry name" value="SAD_SRA"/>
    <property type="match status" value="1"/>
</dbReference>
<feature type="domain" description="YDG" evidence="4">
    <location>
        <begin position="1"/>
        <end position="92"/>
    </location>
</feature>
<evidence type="ECO:0000259" key="4">
    <source>
        <dbReference type="PROSITE" id="PS51015"/>
    </source>
</evidence>